<dbReference type="PROSITE" id="PS50011">
    <property type="entry name" value="PROTEIN_KINASE_DOM"/>
    <property type="match status" value="1"/>
</dbReference>
<keyword evidence="3" id="KW-0418">Kinase</keyword>
<proteinExistence type="predicted"/>
<sequence>MSSMSATRNQLQPGQRFLNWMIVDRLGAGAFGEVYRVRDSGGSVYALKTEHCDAEHNVLMMDVTVLQDAGRQQFKHFAKIYESGRYKNDFFYLVMTLLGKSLHDLRKARKSEHFTMGTAIGSALQTLEAIEELHKIGYLHRDVKPGNYSVGLPDRRGDIRNIYILDFGMCRRYVREDNTLRRPRSAAGFRGTPRYAALRCHMNMEYCRADDVESWIYMIVELTTAGIPWRRIQNMTELGEQKRRVHALEEVMLRDLFKGCPVEYGEILQNVIALGYYDVPEYQMYYERLRNALKSRNVTETPYDWEKEQKTRGSSRKT</sequence>
<dbReference type="InterPro" id="IPR011009">
    <property type="entry name" value="Kinase-like_dom_sf"/>
</dbReference>
<feature type="domain" description="Protein kinase" evidence="2">
    <location>
        <begin position="20"/>
        <end position="318"/>
    </location>
</feature>
<protein>
    <submittedName>
        <fullName evidence="3">Protein kinase domain-containing protein</fullName>
    </submittedName>
</protein>
<keyword evidence="4" id="KW-1185">Reference proteome</keyword>
<comment type="caution">
    <text evidence="3">The sequence shown here is derived from an EMBL/GenBank/DDBJ whole genome shotgun (WGS) entry which is preliminary data.</text>
</comment>
<evidence type="ECO:0000256" key="1">
    <source>
        <dbReference type="PROSITE-ProRule" id="PRU10141"/>
    </source>
</evidence>
<evidence type="ECO:0000313" key="4">
    <source>
        <dbReference type="Proteomes" id="UP000605970"/>
    </source>
</evidence>
<dbReference type="PANTHER" id="PTHR11909">
    <property type="entry name" value="CASEIN KINASE-RELATED"/>
    <property type="match status" value="1"/>
</dbReference>
<dbReference type="EMBL" id="JABEBT010000036">
    <property type="protein sequence ID" value="KAF7635913.1"/>
    <property type="molecule type" value="Genomic_DNA"/>
</dbReference>
<dbReference type="Proteomes" id="UP000605970">
    <property type="component" value="Unassembled WGS sequence"/>
</dbReference>
<name>A0A8S9ZRT8_9BILA</name>
<dbReference type="PROSITE" id="PS00107">
    <property type="entry name" value="PROTEIN_KINASE_ATP"/>
    <property type="match status" value="1"/>
</dbReference>
<dbReference type="AlphaFoldDB" id="A0A8S9ZRT8"/>
<dbReference type="OrthoDB" id="2105077at2759"/>
<dbReference type="InterPro" id="IPR017441">
    <property type="entry name" value="Protein_kinase_ATP_BS"/>
</dbReference>
<accession>A0A8S9ZRT8</accession>
<dbReference type="SUPFAM" id="SSF56112">
    <property type="entry name" value="Protein kinase-like (PK-like)"/>
    <property type="match status" value="1"/>
</dbReference>
<reference evidence="3" key="1">
    <citation type="journal article" date="2020" name="Ecol. Evol.">
        <title>Genome structure and content of the rice root-knot nematode (Meloidogyne graminicola).</title>
        <authorList>
            <person name="Phan N.T."/>
            <person name="Danchin E.G.J."/>
            <person name="Klopp C."/>
            <person name="Perfus-Barbeoch L."/>
            <person name="Kozlowski D.K."/>
            <person name="Koutsovoulos G.D."/>
            <person name="Lopez-Roques C."/>
            <person name="Bouchez O."/>
            <person name="Zahm M."/>
            <person name="Besnard G."/>
            <person name="Bellafiore S."/>
        </authorList>
    </citation>
    <scope>NUCLEOTIDE SEQUENCE</scope>
    <source>
        <strain evidence="3">VN-18</strain>
    </source>
</reference>
<feature type="binding site" evidence="1">
    <location>
        <position position="48"/>
    </location>
    <ligand>
        <name>ATP</name>
        <dbReference type="ChEBI" id="CHEBI:30616"/>
    </ligand>
</feature>
<dbReference type="GO" id="GO:0005524">
    <property type="term" value="F:ATP binding"/>
    <property type="evidence" value="ECO:0007669"/>
    <property type="project" value="UniProtKB-UniRule"/>
</dbReference>
<keyword evidence="1" id="KW-0547">Nucleotide-binding</keyword>
<keyword evidence="3" id="KW-0808">Transferase</keyword>
<organism evidence="3 4">
    <name type="scientific">Meloidogyne graminicola</name>
    <dbReference type="NCBI Taxonomy" id="189291"/>
    <lineage>
        <taxon>Eukaryota</taxon>
        <taxon>Metazoa</taxon>
        <taxon>Ecdysozoa</taxon>
        <taxon>Nematoda</taxon>
        <taxon>Chromadorea</taxon>
        <taxon>Rhabditida</taxon>
        <taxon>Tylenchina</taxon>
        <taxon>Tylenchomorpha</taxon>
        <taxon>Tylenchoidea</taxon>
        <taxon>Meloidogynidae</taxon>
        <taxon>Meloidogyninae</taxon>
        <taxon>Meloidogyne</taxon>
    </lineage>
</organism>
<dbReference type="InterPro" id="IPR050235">
    <property type="entry name" value="CK1_Ser-Thr_kinase"/>
</dbReference>
<dbReference type="Gene3D" id="1.10.510.10">
    <property type="entry name" value="Transferase(Phosphotransferase) domain 1"/>
    <property type="match status" value="1"/>
</dbReference>
<gene>
    <name evidence="3" type="ORF">Mgra_00004633</name>
</gene>
<dbReference type="InterPro" id="IPR000719">
    <property type="entry name" value="Prot_kinase_dom"/>
</dbReference>
<dbReference type="SMART" id="SM00220">
    <property type="entry name" value="S_TKc"/>
    <property type="match status" value="1"/>
</dbReference>
<dbReference type="GO" id="GO:0004672">
    <property type="term" value="F:protein kinase activity"/>
    <property type="evidence" value="ECO:0007669"/>
    <property type="project" value="InterPro"/>
</dbReference>
<evidence type="ECO:0000313" key="3">
    <source>
        <dbReference type="EMBL" id="KAF7635913.1"/>
    </source>
</evidence>
<dbReference type="Pfam" id="PF00069">
    <property type="entry name" value="Pkinase"/>
    <property type="match status" value="1"/>
</dbReference>
<keyword evidence="1" id="KW-0067">ATP-binding</keyword>
<evidence type="ECO:0000259" key="2">
    <source>
        <dbReference type="PROSITE" id="PS50011"/>
    </source>
</evidence>